<sequence>MHLLDVVLSQCFQVHKKFIPAPKPSSNIEKLSVSKRLEKRFSKSFPLRKTKFDSASAPSFEK</sequence>
<organism evidence="1">
    <name type="scientific">marine metagenome</name>
    <dbReference type="NCBI Taxonomy" id="408172"/>
    <lineage>
        <taxon>unclassified sequences</taxon>
        <taxon>metagenomes</taxon>
        <taxon>ecological metagenomes</taxon>
    </lineage>
</organism>
<dbReference type="EMBL" id="UINC01184923">
    <property type="protein sequence ID" value="SVD96377.1"/>
    <property type="molecule type" value="Genomic_DNA"/>
</dbReference>
<evidence type="ECO:0000313" key="1">
    <source>
        <dbReference type="EMBL" id="SVD96377.1"/>
    </source>
</evidence>
<reference evidence="1" key="1">
    <citation type="submission" date="2018-05" db="EMBL/GenBank/DDBJ databases">
        <authorList>
            <person name="Lanie J.A."/>
            <person name="Ng W.-L."/>
            <person name="Kazmierczak K.M."/>
            <person name="Andrzejewski T.M."/>
            <person name="Davidsen T.M."/>
            <person name="Wayne K.J."/>
            <person name="Tettelin H."/>
            <person name="Glass J.I."/>
            <person name="Rusch D."/>
            <person name="Podicherti R."/>
            <person name="Tsui H.-C.T."/>
            <person name="Winkler M.E."/>
        </authorList>
    </citation>
    <scope>NUCLEOTIDE SEQUENCE</scope>
</reference>
<gene>
    <name evidence="1" type="ORF">METZ01_LOCUS449231</name>
</gene>
<dbReference type="AlphaFoldDB" id="A0A382ZLG3"/>
<protein>
    <submittedName>
        <fullName evidence="1">Uncharacterized protein</fullName>
    </submittedName>
</protein>
<proteinExistence type="predicted"/>
<name>A0A382ZLG3_9ZZZZ</name>
<accession>A0A382ZLG3</accession>